<keyword evidence="4 7" id="KW-0812">Transmembrane</keyword>
<feature type="transmembrane region" description="Helical" evidence="7">
    <location>
        <begin position="157"/>
        <end position="178"/>
    </location>
</feature>
<feature type="transmembrane region" description="Helical" evidence="7">
    <location>
        <begin position="47"/>
        <end position="66"/>
    </location>
</feature>
<keyword evidence="3" id="KW-1003">Cell membrane</keyword>
<feature type="transmembrane region" description="Helical" evidence="7">
    <location>
        <begin position="130"/>
        <end position="151"/>
    </location>
</feature>
<dbReference type="AlphaFoldDB" id="A0A1G6LW09"/>
<evidence type="ECO:0000313" key="10">
    <source>
        <dbReference type="EMBL" id="SDC46915.1"/>
    </source>
</evidence>
<dbReference type="GO" id="GO:0055085">
    <property type="term" value="P:transmembrane transport"/>
    <property type="evidence" value="ECO:0007669"/>
    <property type="project" value="InterPro"/>
</dbReference>
<evidence type="ECO:0000256" key="2">
    <source>
        <dbReference type="ARBA" id="ARBA00022448"/>
    </source>
</evidence>
<keyword evidence="6 7" id="KW-0472">Membrane</keyword>
<dbReference type="Pfam" id="PF00528">
    <property type="entry name" value="BPD_transp_1"/>
    <property type="match status" value="1"/>
</dbReference>
<dbReference type="EMBL" id="FMZK01000002">
    <property type="protein sequence ID" value="SDC46915.1"/>
    <property type="molecule type" value="Genomic_DNA"/>
</dbReference>
<evidence type="ECO:0000259" key="9">
    <source>
        <dbReference type="PROSITE" id="PS50928"/>
    </source>
</evidence>
<feature type="transmembrane region" description="Helical" evidence="7">
    <location>
        <begin position="256"/>
        <end position="276"/>
    </location>
</feature>
<feature type="compositionally biased region" description="Low complexity" evidence="8">
    <location>
        <begin position="20"/>
        <end position="35"/>
    </location>
</feature>
<feature type="transmembrane region" description="Helical" evidence="7">
    <location>
        <begin position="99"/>
        <end position="118"/>
    </location>
</feature>
<dbReference type="GO" id="GO:0005886">
    <property type="term" value="C:plasma membrane"/>
    <property type="evidence" value="ECO:0007669"/>
    <property type="project" value="UniProtKB-SubCell"/>
</dbReference>
<comment type="subcellular location">
    <subcellularLocation>
        <location evidence="1 7">Cell membrane</location>
        <topology evidence="1 7">Multi-pass membrane protein</topology>
    </subcellularLocation>
</comment>
<dbReference type="CDD" id="cd06261">
    <property type="entry name" value="TM_PBP2"/>
    <property type="match status" value="1"/>
</dbReference>
<dbReference type="InterPro" id="IPR000515">
    <property type="entry name" value="MetI-like"/>
</dbReference>
<evidence type="ECO:0000256" key="3">
    <source>
        <dbReference type="ARBA" id="ARBA00022475"/>
    </source>
</evidence>
<keyword evidence="2 7" id="KW-0813">Transport</keyword>
<evidence type="ECO:0000256" key="7">
    <source>
        <dbReference type="RuleBase" id="RU363032"/>
    </source>
</evidence>
<evidence type="ECO:0000256" key="6">
    <source>
        <dbReference type="ARBA" id="ARBA00023136"/>
    </source>
</evidence>
<dbReference type="PROSITE" id="PS50928">
    <property type="entry name" value="ABC_TM1"/>
    <property type="match status" value="1"/>
</dbReference>
<feature type="domain" description="ABC transmembrane type-1" evidence="9">
    <location>
        <begin position="93"/>
        <end position="277"/>
    </location>
</feature>
<dbReference type="Gene3D" id="1.10.3720.10">
    <property type="entry name" value="MetI-like"/>
    <property type="match status" value="1"/>
</dbReference>
<reference evidence="11" key="1">
    <citation type="submission" date="2016-10" db="EMBL/GenBank/DDBJ databases">
        <authorList>
            <person name="Varghese N."/>
            <person name="Submissions S."/>
        </authorList>
    </citation>
    <scope>NUCLEOTIDE SEQUENCE [LARGE SCALE GENOMIC DNA]</scope>
    <source>
        <strain evidence="11">CGMCC 4.3504</strain>
    </source>
</reference>
<proteinExistence type="inferred from homology"/>
<evidence type="ECO:0000256" key="1">
    <source>
        <dbReference type="ARBA" id="ARBA00004651"/>
    </source>
</evidence>
<name>A0A1G6LW09_9ACTN</name>
<feature type="transmembrane region" description="Helical" evidence="7">
    <location>
        <begin position="199"/>
        <end position="218"/>
    </location>
</feature>
<organism evidence="10 11">
    <name type="scientific">Streptomyces prasinopilosus</name>
    <dbReference type="NCBI Taxonomy" id="67344"/>
    <lineage>
        <taxon>Bacteria</taxon>
        <taxon>Bacillati</taxon>
        <taxon>Actinomycetota</taxon>
        <taxon>Actinomycetes</taxon>
        <taxon>Kitasatosporales</taxon>
        <taxon>Streptomycetaceae</taxon>
        <taxon>Streptomyces</taxon>
    </lineage>
</organism>
<comment type="similarity">
    <text evidence="7">Belongs to the binding-protein-dependent transport system permease family.</text>
</comment>
<dbReference type="InterPro" id="IPR035906">
    <property type="entry name" value="MetI-like_sf"/>
</dbReference>
<keyword evidence="5 7" id="KW-1133">Transmembrane helix</keyword>
<protein>
    <submittedName>
        <fullName evidence="10">NitT/TauT family transport system permease protein</fullName>
    </submittedName>
</protein>
<evidence type="ECO:0000256" key="5">
    <source>
        <dbReference type="ARBA" id="ARBA00022989"/>
    </source>
</evidence>
<evidence type="ECO:0000313" key="11">
    <source>
        <dbReference type="Proteomes" id="UP000182100"/>
    </source>
</evidence>
<dbReference type="STRING" id="67344.SAMN05216505_102267"/>
<dbReference type="PANTHER" id="PTHR30151">
    <property type="entry name" value="ALKANE SULFONATE ABC TRANSPORTER-RELATED, MEMBRANE SUBUNIT"/>
    <property type="match status" value="1"/>
</dbReference>
<dbReference type="SUPFAM" id="SSF161098">
    <property type="entry name" value="MetI-like"/>
    <property type="match status" value="1"/>
</dbReference>
<sequence>MTGAKTGPDVTGTGPGRAGTGARTAPAAAGTEPGAVPTGVRRLVNRLLAILVALVVWHLFALGPGASSDFPTPPESFRTAVDLAGTGAYWSNIATSVETALLGLGLAVLVGVPVGLLIGADERVRRSTQLLLDFGRTVPAIALLPLLLLLFGATRDLGLVLILVSAVWPVVIQTSYAVGEISPQLRRVGRAYHLTRWHLLRHLIAPSMFPFVFVGLRIAATLSLLMAISSEFLGGSDGLGYVLLQAMQINDTGRAFVYSFTAAFLGLLLNLVFVLLQRRVLWWHPSVRKGGTA</sequence>
<dbReference type="PANTHER" id="PTHR30151:SF0">
    <property type="entry name" value="ABC TRANSPORTER PERMEASE PROTEIN MJ0413-RELATED"/>
    <property type="match status" value="1"/>
</dbReference>
<feature type="region of interest" description="Disordered" evidence="8">
    <location>
        <begin position="1"/>
        <end position="35"/>
    </location>
</feature>
<keyword evidence="11" id="KW-1185">Reference proteome</keyword>
<dbReference type="Proteomes" id="UP000182100">
    <property type="component" value="Unassembled WGS sequence"/>
</dbReference>
<evidence type="ECO:0000256" key="8">
    <source>
        <dbReference type="SAM" id="MobiDB-lite"/>
    </source>
</evidence>
<evidence type="ECO:0000256" key="4">
    <source>
        <dbReference type="ARBA" id="ARBA00022692"/>
    </source>
</evidence>
<accession>A0A1G6LW09</accession>
<gene>
    <name evidence="10" type="ORF">SAMN05216505_102267</name>
</gene>